<reference evidence="1 2" key="1">
    <citation type="submission" date="2019-12" db="EMBL/GenBank/DDBJ databases">
        <title>Full genome sequence of a Bacillus safensis strain isolated from commercially available natto in Indonesia.</title>
        <authorList>
            <person name="Yoshida M."/>
            <person name="Uomi M."/>
            <person name="Waturangi D."/>
            <person name="Ekaputri J.J."/>
            <person name="Setiamarga D.H.E."/>
        </authorList>
    </citation>
    <scope>NUCLEOTIDE SEQUENCE [LARGE SCALE GENOMIC DNA]</scope>
    <source>
        <strain evidence="1 2">IDN1</strain>
    </source>
</reference>
<dbReference type="Gene3D" id="2.30.42.10">
    <property type="match status" value="1"/>
</dbReference>
<dbReference type="EMBL" id="AP021906">
    <property type="protein sequence ID" value="BBP90121.1"/>
    <property type="molecule type" value="Genomic_DNA"/>
</dbReference>
<dbReference type="InterPro" id="IPR036034">
    <property type="entry name" value="PDZ_sf"/>
</dbReference>
<dbReference type="InterPro" id="IPR029045">
    <property type="entry name" value="ClpP/crotonase-like_dom_sf"/>
</dbReference>
<sequence>MEKAPKECRSIKQSLSLEGKKGTDVKLHLNRQGVGNVDVTITRDTIPLETVYAKLTKDKIGEIQITSFAETTSKELDKAIDDLEKKKKGKRFCH</sequence>
<evidence type="ECO:0000313" key="1">
    <source>
        <dbReference type="EMBL" id="BBP90121.1"/>
    </source>
</evidence>
<protein>
    <submittedName>
        <fullName evidence="1">Uncharacterized protein</fullName>
    </submittedName>
</protein>
<dbReference type="Gene3D" id="3.90.226.10">
    <property type="entry name" value="2-enoyl-CoA Hydratase, Chain A, domain 1"/>
    <property type="match status" value="1"/>
</dbReference>
<dbReference type="SUPFAM" id="SSF52096">
    <property type="entry name" value="ClpP/crotonase"/>
    <property type="match status" value="1"/>
</dbReference>
<dbReference type="AlphaFoldDB" id="A0A5S9MB43"/>
<gene>
    <name evidence="1" type="ORF">BsIDN1_37390</name>
</gene>
<name>A0A5S9MB43_BACIA</name>
<evidence type="ECO:0000313" key="2">
    <source>
        <dbReference type="Proteomes" id="UP000464658"/>
    </source>
</evidence>
<dbReference type="Proteomes" id="UP000464658">
    <property type="component" value="Chromosome"/>
</dbReference>
<organism evidence="1 2">
    <name type="scientific">Bacillus safensis</name>
    <dbReference type="NCBI Taxonomy" id="561879"/>
    <lineage>
        <taxon>Bacteria</taxon>
        <taxon>Bacillati</taxon>
        <taxon>Bacillota</taxon>
        <taxon>Bacilli</taxon>
        <taxon>Bacillales</taxon>
        <taxon>Bacillaceae</taxon>
        <taxon>Bacillus</taxon>
    </lineage>
</organism>
<accession>A0A5S9MB43</accession>
<proteinExistence type="predicted"/>